<name>A0A6A6E2T9_9PEZI</name>
<evidence type="ECO:0000313" key="2">
    <source>
        <dbReference type="EMBL" id="KAF2185315.1"/>
    </source>
</evidence>
<proteinExistence type="predicted"/>
<feature type="compositionally biased region" description="Low complexity" evidence="1">
    <location>
        <begin position="1"/>
        <end position="11"/>
    </location>
</feature>
<feature type="compositionally biased region" description="Basic and acidic residues" evidence="1">
    <location>
        <begin position="12"/>
        <end position="21"/>
    </location>
</feature>
<dbReference type="Proteomes" id="UP000800200">
    <property type="component" value="Unassembled WGS sequence"/>
</dbReference>
<accession>A0A6A6E2T9</accession>
<evidence type="ECO:0000256" key="1">
    <source>
        <dbReference type="SAM" id="MobiDB-lite"/>
    </source>
</evidence>
<sequence>MLQGREQPTQKQKQEEKPCISEEIHPWGKCPILIKDLRGPDFVLDPDKERLVNEKLEANPTLQGIVNSVQERERRRRKASTPLRHRPRFKSATSVLKQKFHKQKQFTAIISSTMLNQ</sequence>
<gene>
    <name evidence="2" type="ORF">K469DRAFT_708100</name>
</gene>
<evidence type="ECO:0000313" key="3">
    <source>
        <dbReference type="Proteomes" id="UP000800200"/>
    </source>
</evidence>
<protein>
    <submittedName>
        <fullName evidence="2">Uncharacterized protein</fullName>
    </submittedName>
</protein>
<dbReference type="EMBL" id="ML994634">
    <property type="protein sequence ID" value="KAF2185315.1"/>
    <property type="molecule type" value="Genomic_DNA"/>
</dbReference>
<organism evidence="2 3">
    <name type="scientific">Zopfia rhizophila CBS 207.26</name>
    <dbReference type="NCBI Taxonomy" id="1314779"/>
    <lineage>
        <taxon>Eukaryota</taxon>
        <taxon>Fungi</taxon>
        <taxon>Dikarya</taxon>
        <taxon>Ascomycota</taxon>
        <taxon>Pezizomycotina</taxon>
        <taxon>Dothideomycetes</taxon>
        <taxon>Dothideomycetes incertae sedis</taxon>
        <taxon>Zopfiaceae</taxon>
        <taxon>Zopfia</taxon>
    </lineage>
</organism>
<reference evidence="2" key="1">
    <citation type="journal article" date="2020" name="Stud. Mycol.">
        <title>101 Dothideomycetes genomes: a test case for predicting lifestyles and emergence of pathogens.</title>
        <authorList>
            <person name="Haridas S."/>
            <person name="Albert R."/>
            <person name="Binder M."/>
            <person name="Bloem J."/>
            <person name="Labutti K."/>
            <person name="Salamov A."/>
            <person name="Andreopoulos B."/>
            <person name="Baker S."/>
            <person name="Barry K."/>
            <person name="Bills G."/>
            <person name="Bluhm B."/>
            <person name="Cannon C."/>
            <person name="Castanera R."/>
            <person name="Culley D."/>
            <person name="Daum C."/>
            <person name="Ezra D."/>
            <person name="Gonzalez J."/>
            <person name="Henrissat B."/>
            <person name="Kuo A."/>
            <person name="Liang C."/>
            <person name="Lipzen A."/>
            <person name="Lutzoni F."/>
            <person name="Magnuson J."/>
            <person name="Mondo S."/>
            <person name="Nolan M."/>
            <person name="Ohm R."/>
            <person name="Pangilinan J."/>
            <person name="Park H.-J."/>
            <person name="Ramirez L."/>
            <person name="Alfaro M."/>
            <person name="Sun H."/>
            <person name="Tritt A."/>
            <person name="Yoshinaga Y."/>
            <person name="Zwiers L.-H."/>
            <person name="Turgeon B."/>
            <person name="Goodwin S."/>
            <person name="Spatafora J."/>
            <person name="Crous P."/>
            <person name="Grigoriev I."/>
        </authorList>
    </citation>
    <scope>NUCLEOTIDE SEQUENCE</scope>
    <source>
        <strain evidence="2">CBS 207.26</strain>
    </source>
</reference>
<dbReference type="AlphaFoldDB" id="A0A6A6E2T9"/>
<keyword evidence="3" id="KW-1185">Reference proteome</keyword>
<feature type="region of interest" description="Disordered" evidence="1">
    <location>
        <begin position="1"/>
        <end position="21"/>
    </location>
</feature>